<dbReference type="GO" id="GO:0005886">
    <property type="term" value="C:plasma membrane"/>
    <property type="evidence" value="ECO:0007669"/>
    <property type="project" value="TreeGrafter"/>
</dbReference>
<dbReference type="PANTHER" id="PTHR31618">
    <property type="entry name" value="MECHANOSENSITIVE ION CHANNEL PROTEIN 5"/>
    <property type="match status" value="1"/>
</dbReference>
<name>W9RC68_9ROSA</name>
<reference evidence="4" key="1">
    <citation type="submission" date="2013-01" db="EMBL/GenBank/DDBJ databases">
        <title>Draft Genome Sequence of a Mulberry Tree, Morus notabilis C.K. Schneid.</title>
        <authorList>
            <person name="He N."/>
            <person name="Zhao S."/>
        </authorList>
    </citation>
    <scope>NUCLEOTIDE SEQUENCE</scope>
</reference>
<evidence type="ECO:0000256" key="2">
    <source>
        <dbReference type="ARBA" id="ARBA00008017"/>
    </source>
</evidence>
<dbReference type="EMBL" id="KE344493">
    <property type="protein sequence ID" value="EXB63953.1"/>
    <property type="molecule type" value="Genomic_DNA"/>
</dbReference>
<accession>W9RC68</accession>
<dbReference type="GO" id="GO:0008381">
    <property type="term" value="F:mechanosensitive monoatomic ion channel activity"/>
    <property type="evidence" value="ECO:0007669"/>
    <property type="project" value="TreeGrafter"/>
</dbReference>
<dbReference type="STRING" id="981085.W9RC68"/>
<dbReference type="eggNOG" id="KOG4629">
    <property type="taxonomic scope" value="Eukaryota"/>
</dbReference>
<evidence type="ECO:0000256" key="1">
    <source>
        <dbReference type="ARBA" id="ARBA00004141"/>
    </source>
</evidence>
<gene>
    <name evidence="3" type="ORF">L484_003336</name>
</gene>
<organism evidence="3 4">
    <name type="scientific">Morus notabilis</name>
    <dbReference type="NCBI Taxonomy" id="981085"/>
    <lineage>
        <taxon>Eukaryota</taxon>
        <taxon>Viridiplantae</taxon>
        <taxon>Streptophyta</taxon>
        <taxon>Embryophyta</taxon>
        <taxon>Tracheophyta</taxon>
        <taxon>Spermatophyta</taxon>
        <taxon>Magnoliopsida</taxon>
        <taxon>eudicotyledons</taxon>
        <taxon>Gunneridae</taxon>
        <taxon>Pentapetalae</taxon>
        <taxon>rosids</taxon>
        <taxon>fabids</taxon>
        <taxon>Rosales</taxon>
        <taxon>Moraceae</taxon>
        <taxon>Moreae</taxon>
        <taxon>Morus</taxon>
    </lineage>
</organism>
<protein>
    <submittedName>
        <fullName evidence="3">Uncharacterized protein</fullName>
    </submittedName>
</protein>
<dbReference type="InterPro" id="IPR016688">
    <property type="entry name" value="MscS-like_plants/fungi"/>
</dbReference>
<evidence type="ECO:0000313" key="4">
    <source>
        <dbReference type="Proteomes" id="UP000030645"/>
    </source>
</evidence>
<dbReference type="PANTHER" id="PTHR31618:SF8">
    <property type="entry name" value="MECHANOSENSITIVE ION CHANNEL PROTEIN"/>
    <property type="match status" value="1"/>
</dbReference>
<keyword evidence="4" id="KW-1185">Reference proteome</keyword>
<sequence>MHTSPQPLSETLRLSTSARALSPQPLSLLSCSLASPSLSLSQPQPEALSAKALSLRLFFFSLSNSLSPFISCDCRRRSPQNLSSSLAETGGSGWSSQSLHLYIQSRSDHWHPDPMLRMKDAEDLNKLRFSVWLTYRMNHQDIGERWTRRALLVEEMIKVFRELDIEYRMLPLDVNVRSLPSCNSDDSPSTSMWELILRPRK</sequence>
<comment type="subcellular location">
    <subcellularLocation>
        <location evidence="1">Membrane</location>
        <topology evidence="1">Multi-pass membrane protein</topology>
    </subcellularLocation>
</comment>
<evidence type="ECO:0000313" key="3">
    <source>
        <dbReference type="EMBL" id="EXB63953.1"/>
    </source>
</evidence>
<dbReference type="GO" id="GO:0006820">
    <property type="term" value="P:monoatomic anion transport"/>
    <property type="evidence" value="ECO:0007669"/>
    <property type="project" value="TreeGrafter"/>
</dbReference>
<proteinExistence type="inferred from homology"/>
<comment type="similarity">
    <text evidence="2">Belongs to the MscS (TC 1.A.23) family.</text>
</comment>
<dbReference type="AlphaFoldDB" id="W9RC68"/>
<dbReference type="Proteomes" id="UP000030645">
    <property type="component" value="Unassembled WGS sequence"/>
</dbReference>